<dbReference type="Proteomes" id="UP001465976">
    <property type="component" value="Unassembled WGS sequence"/>
</dbReference>
<evidence type="ECO:0000313" key="2">
    <source>
        <dbReference type="EMBL" id="KAL0562365.1"/>
    </source>
</evidence>
<evidence type="ECO:0000256" key="1">
    <source>
        <dbReference type="SAM" id="MobiDB-lite"/>
    </source>
</evidence>
<feature type="non-terminal residue" evidence="2">
    <location>
        <position position="66"/>
    </location>
</feature>
<comment type="caution">
    <text evidence="2">The sequence shown here is derived from an EMBL/GenBank/DDBJ whole genome shotgun (WGS) entry which is preliminary data.</text>
</comment>
<dbReference type="EMBL" id="JBAHYK010006042">
    <property type="protein sequence ID" value="KAL0562365.1"/>
    <property type="molecule type" value="Genomic_DNA"/>
</dbReference>
<protein>
    <submittedName>
        <fullName evidence="2">Uncharacterized protein</fullName>
    </submittedName>
</protein>
<reference evidence="2 3" key="1">
    <citation type="submission" date="2024-02" db="EMBL/GenBank/DDBJ databases">
        <title>A draft genome for the cacao thread blight pathogen Marasmius crinis-equi.</title>
        <authorList>
            <person name="Cohen S.P."/>
            <person name="Baruah I.K."/>
            <person name="Amoako-Attah I."/>
            <person name="Bukari Y."/>
            <person name="Meinhardt L.W."/>
            <person name="Bailey B.A."/>
        </authorList>
    </citation>
    <scope>NUCLEOTIDE SEQUENCE [LARGE SCALE GENOMIC DNA]</scope>
    <source>
        <strain evidence="2 3">GH-76</strain>
    </source>
</reference>
<keyword evidence="3" id="KW-1185">Reference proteome</keyword>
<accession>A0ABR3EHM1</accession>
<name>A0ABR3EHM1_9AGAR</name>
<feature type="compositionally biased region" description="Acidic residues" evidence="1">
    <location>
        <begin position="55"/>
        <end position="66"/>
    </location>
</feature>
<proteinExistence type="predicted"/>
<feature type="region of interest" description="Disordered" evidence="1">
    <location>
        <begin position="1"/>
        <end position="66"/>
    </location>
</feature>
<feature type="compositionally biased region" description="Low complexity" evidence="1">
    <location>
        <begin position="25"/>
        <end position="40"/>
    </location>
</feature>
<gene>
    <name evidence="2" type="ORF">V5O48_019722</name>
</gene>
<evidence type="ECO:0000313" key="3">
    <source>
        <dbReference type="Proteomes" id="UP001465976"/>
    </source>
</evidence>
<sequence length="66" mass="7000">MTVSENPDVFEVLGGRPSIITGTRSTSNSPKSSASSQPSSYHVRSDGSPSVSDQDMMDFYDDLALG</sequence>
<organism evidence="2 3">
    <name type="scientific">Marasmius crinis-equi</name>
    <dbReference type="NCBI Taxonomy" id="585013"/>
    <lineage>
        <taxon>Eukaryota</taxon>
        <taxon>Fungi</taxon>
        <taxon>Dikarya</taxon>
        <taxon>Basidiomycota</taxon>
        <taxon>Agaricomycotina</taxon>
        <taxon>Agaricomycetes</taxon>
        <taxon>Agaricomycetidae</taxon>
        <taxon>Agaricales</taxon>
        <taxon>Marasmiineae</taxon>
        <taxon>Marasmiaceae</taxon>
        <taxon>Marasmius</taxon>
    </lineage>
</organism>